<dbReference type="Proteomes" id="UP000266152">
    <property type="component" value="Unassembled WGS sequence"/>
</dbReference>
<organism evidence="2 3">
    <name type="scientific">Fusarium sporotrichioides</name>
    <dbReference type="NCBI Taxonomy" id="5514"/>
    <lineage>
        <taxon>Eukaryota</taxon>
        <taxon>Fungi</taxon>
        <taxon>Dikarya</taxon>
        <taxon>Ascomycota</taxon>
        <taxon>Pezizomycotina</taxon>
        <taxon>Sordariomycetes</taxon>
        <taxon>Hypocreomycetidae</taxon>
        <taxon>Hypocreales</taxon>
        <taxon>Nectriaceae</taxon>
        <taxon>Fusarium</taxon>
    </lineage>
</organism>
<protein>
    <submittedName>
        <fullName evidence="2">Myo-inositol 2-dehydrogenase</fullName>
    </submittedName>
</protein>
<dbReference type="SUPFAM" id="SSF51735">
    <property type="entry name" value="NAD(P)-binding Rossmann-fold domains"/>
    <property type="match status" value="1"/>
</dbReference>
<gene>
    <name evidence="2" type="ORF">FSPOR_5778</name>
</gene>
<comment type="caution">
    <text evidence="2">The sequence shown here is derived from an EMBL/GenBank/DDBJ whole genome shotgun (WGS) entry which is preliminary data.</text>
</comment>
<dbReference type="Pfam" id="PF01408">
    <property type="entry name" value="GFO_IDH_MocA"/>
    <property type="match status" value="1"/>
</dbReference>
<dbReference type="GO" id="GO:0005737">
    <property type="term" value="C:cytoplasm"/>
    <property type="evidence" value="ECO:0007669"/>
    <property type="project" value="TreeGrafter"/>
</dbReference>
<proteinExistence type="predicted"/>
<evidence type="ECO:0000313" key="3">
    <source>
        <dbReference type="Proteomes" id="UP000266152"/>
    </source>
</evidence>
<name>A0A395S5E5_FUSSP</name>
<dbReference type="InterPro" id="IPR000683">
    <property type="entry name" value="Gfo/Idh/MocA-like_OxRdtase_N"/>
</dbReference>
<dbReference type="GO" id="GO:0000166">
    <property type="term" value="F:nucleotide binding"/>
    <property type="evidence" value="ECO:0007669"/>
    <property type="project" value="InterPro"/>
</dbReference>
<reference evidence="2 3" key="1">
    <citation type="journal article" date="2018" name="PLoS Pathog.">
        <title>Evolution of structural diversity of trichothecenes, a family of toxins produced by plant pathogenic and entomopathogenic fungi.</title>
        <authorList>
            <person name="Proctor R.H."/>
            <person name="McCormick S.P."/>
            <person name="Kim H.S."/>
            <person name="Cardoza R.E."/>
            <person name="Stanley A.M."/>
            <person name="Lindo L."/>
            <person name="Kelly A."/>
            <person name="Brown D.W."/>
            <person name="Lee T."/>
            <person name="Vaughan M.M."/>
            <person name="Alexander N.J."/>
            <person name="Busman M."/>
            <person name="Gutierrez S."/>
        </authorList>
    </citation>
    <scope>NUCLEOTIDE SEQUENCE [LARGE SCALE GENOMIC DNA]</scope>
    <source>
        <strain evidence="2 3">NRRL 3299</strain>
    </source>
</reference>
<evidence type="ECO:0000313" key="2">
    <source>
        <dbReference type="EMBL" id="RGP67591.1"/>
    </source>
</evidence>
<accession>A0A395S5E5</accession>
<dbReference type="Gene3D" id="3.40.50.720">
    <property type="entry name" value="NAD(P)-binding Rossmann-like Domain"/>
    <property type="match status" value="1"/>
</dbReference>
<dbReference type="STRING" id="5514.A0A395S5E5"/>
<keyword evidence="3" id="KW-1185">Reference proteome</keyword>
<dbReference type="PANTHER" id="PTHR42840">
    <property type="entry name" value="NAD(P)-BINDING ROSSMANN-FOLD SUPERFAMILY PROTEIN-RELATED"/>
    <property type="match status" value="1"/>
</dbReference>
<dbReference type="InterPro" id="IPR036291">
    <property type="entry name" value="NAD(P)-bd_dom_sf"/>
</dbReference>
<dbReference type="EMBL" id="PXOF01000079">
    <property type="protein sequence ID" value="RGP67591.1"/>
    <property type="molecule type" value="Genomic_DNA"/>
</dbReference>
<feature type="domain" description="Gfo/Idh/MocA-like oxidoreductase N-terminal" evidence="1">
    <location>
        <begin position="10"/>
        <end position="132"/>
    </location>
</feature>
<dbReference type="Gene3D" id="3.30.360.10">
    <property type="entry name" value="Dihydrodipicolinate Reductase, domain 2"/>
    <property type="match status" value="1"/>
</dbReference>
<dbReference type="AlphaFoldDB" id="A0A395S5E5"/>
<sequence>MPASNPNRIVNIGIVGCGEISQVVHIPTLCFMSSWFRITYLCDLSANALQHCAAKLGSAVRTTQDVSELCSSDQVDAVIIANANEYHVAHAIVALENDKHVLVEKPLALTMRDAQVLEAAEKKSRGKVMVGYMRRYAAPFEDAIREIGGMDRILYARVRDIIGPNSLSVDQSGTFPQKFTDISDVHLQDRDIRAQDIIKTALQDECGGIAVTPDSARMWRLFGVLGSHDLSLMREVLGMPQKVVGSSLRFPFWNVLFKYDSFTVSYESGIDNIPRFDAHLEVYSSDKTVRLQYDTPYVKGLPITMHVIENAGGVYKESITRRSYEDPYTLEMKALWEMVVEGKTAKTTVQDAMQDLELSIMAMRYEYGTA</sequence>
<dbReference type="GO" id="GO:0016491">
    <property type="term" value="F:oxidoreductase activity"/>
    <property type="evidence" value="ECO:0007669"/>
    <property type="project" value="TreeGrafter"/>
</dbReference>
<dbReference type="PANTHER" id="PTHR42840:SF7">
    <property type="entry name" value="BINDING ROSSMANN FOLD OXIDOREDUCTASE, PUTATIVE (AFU_ORTHOLOGUE AFUA_4G10190)-RELATED"/>
    <property type="match status" value="1"/>
</dbReference>
<evidence type="ECO:0000259" key="1">
    <source>
        <dbReference type="Pfam" id="PF01408"/>
    </source>
</evidence>
<dbReference type="GO" id="GO:0006740">
    <property type="term" value="P:NADPH regeneration"/>
    <property type="evidence" value="ECO:0007669"/>
    <property type="project" value="TreeGrafter"/>
</dbReference>